<evidence type="ECO:0000313" key="3">
    <source>
        <dbReference type="WBParaSite" id="EgrG_002053300"/>
    </source>
</evidence>
<organism evidence="1">
    <name type="scientific">Echinococcus granulosus</name>
    <name type="common">Hydatid tapeworm</name>
    <dbReference type="NCBI Taxonomy" id="6210"/>
    <lineage>
        <taxon>Eukaryota</taxon>
        <taxon>Metazoa</taxon>
        <taxon>Spiralia</taxon>
        <taxon>Lophotrochozoa</taxon>
        <taxon>Platyhelminthes</taxon>
        <taxon>Cestoda</taxon>
        <taxon>Eucestoda</taxon>
        <taxon>Cyclophyllidea</taxon>
        <taxon>Taeniidae</taxon>
        <taxon>Echinococcus</taxon>
        <taxon>Echinococcus granulosus group</taxon>
    </lineage>
</organism>
<reference evidence="1" key="2">
    <citation type="submission" date="2014-06" db="EMBL/GenBank/DDBJ databases">
        <authorList>
            <person name="Aslett M."/>
        </authorList>
    </citation>
    <scope>NUCLEOTIDE SEQUENCE</scope>
</reference>
<proteinExistence type="predicted"/>
<protein>
    <submittedName>
        <fullName evidence="3">Peptidase S1 domain-containing protein</fullName>
    </submittedName>
</protein>
<evidence type="ECO:0000313" key="1">
    <source>
        <dbReference type="EMBL" id="CDS25016.1"/>
    </source>
</evidence>
<evidence type="ECO:0000313" key="2">
    <source>
        <dbReference type="Proteomes" id="UP000492820"/>
    </source>
</evidence>
<dbReference type="EMBL" id="LK028680">
    <property type="protein sequence ID" value="CDS25016.1"/>
    <property type="molecule type" value="Genomic_DNA"/>
</dbReference>
<dbReference type="AlphaFoldDB" id="A0A068WYR1"/>
<sequence length="288" mass="32555">MVRMYQIKLQRLGRAYLGASFSVNEVNYLSYNFSNRDFNKPKPRWLIYQFVRHYSDPFSISHCVFTGNAMLFRSEIVGAAAGCVETKLKLYFWKGEPSVQCGVVTLFSDTHESPRRLVASHYCSSSSVADRRCLNTFNATPGCSQLLSASVASPKPFPLTAPTTLSDSAAITMGYWEGKTAGSILNAFFKWAHTECAQEAVPETVTIVAPQHHLNSVTRVRVRMRKLPTPSTLNVAVAQPIIQFSFQPYHLFLEVVPTSFCRRPPMSFSRTLLEKQYWTVVQRLHSCY</sequence>
<name>A0A068WYR1_ECHGR</name>
<reference evidence="3" key="3">
    <citation type="submission" date="2020-10" db="UniProtKB">
        <authorList>
            <consortium name="WormBaseParasite"/>
        </authorList>
    </citation>
    <scope>IDENTIFICATION</scope>
</reference>
<dbReference type="WBParaSite" id="EgrG_002053300">
    <property type="protein sequence ID" value="EgrG_002053300"/>
    <property type="gene ID" value="EgrG_002053300"/>
</dbReference>
<dbReference type="Proteomes" id="UP000492820">
    <property type="component" value="Unassembled WGS sequence"/>
</dbReference>
<reference evidence="1 2" key="1">
    <citation type="journal article" date="2013" name="Nature">
        <title>The genomes of four tapeworm species reveal adaptations to parasitism.</title>
        <authorList>
            <person name="Tsai I.J."/>
            <person name="Zarowiecki M."/>
            <person name="Holroyd N."/>
            <person name="Garciarrubio A."/>
            <person name="Sanchez-Flores A."/>
            <person name="Brooks K.L."/>
            <person name="Tracey A."/>
            <person name="Bobes R.J."/>
            <person name="Fragoso G."/>
            <person name="Sciutto E."/>
            <person name="Aslett M."/>
            <person name="Beasley H."/>
            <person name="Bennett H.M."/>
            <person name="Cai J."/>
            <person name="Camicia F."/>
            <person name="Clark R."/>
            <person name="Cucher M."/>
            <person name="De Silva N."/>
            <person name="Day T.A."/>
            <person name="Deplazes P."/>
            <person name="Estrada K."/>
            <person name="Fernandez C."/>
            <person name="Holland P.W."/>
            <person name="Hou J."/>
            <person name="Hu S."/>
            <person name="Huckvale T."/>
            <person name="Hung S.S."/>
            <person name="Kamenetzky L."/>
            <person name="Keane J.A."/>
            <person name="Kiss F."/>
            <person name="Koziol U."/>
            <person name="Lambert O."/>
            <person name="Liu K."/>
            <person name="Luo X."/>
            <person name="Luo Y."/>
            <person name="Macchiaroli N."/>
            <person name="Nichol S."/>
            <person name="Paps J."/>
            <person name="Parkinson J."/>
            <person name="Pouchkina-Stantcheva N."/>
            <person name="Riddiford N."/>
            <person name="Rosenzvit M."/>
            <person name="Salinas G."/>
            <person name="Wasmuth J.D."/>
            <person name="Zamanian M."/>
            <person name="Zheng Y."/>
            <person name="Cai X."/>
            <person name="Soberon X."/>
            <person name="Olson P.D."/>
            <person name="Laclette J.P."/>
            <person name="Brehm K."/>
            <person name="Berriman M."/>
            <person name="Garciarrubio A."/>
            <person name="Bobes R.J."/>
            <person name="Fragoso G."/>
            <person name="Sanchez-Flores A."/>
            <person name="Estrada K."/>
            <person name="Cevallos M.A."/>
            <person name="Morett E."/>
            <person name="Gonzalez V."/>
            <person name="Portillo T."/>
            <person name="Ochoa-Leyva A."/>
            <person name="Jose M.V."/>
            <person name="Sciutto E."/>
            <person name="Landa A."/>
            <person name="Jimenez L."/>
            <person name="Valdes V."/>
            <person name="Carrero J.C."/>
            <person name="Larralde C."/>
            <person name="Morales-Montor J."/>
            <person name="Limon-Lason J."/>
            <person name="Soberon X."/>
            <person name="Laclette J.P."/>
        </authorList>
    </citation>
    <scope>NUCLEOTIDE SEQUENCE [LARGE SCALE GENOMIC DNA]</scope>
</reference>
<gene>
    <name evidence="1" type="ORF">EgrG_002053300</name>
</gene>
<accession>A0A068WYR1</accession>